<gene>
    <name evidence="1" type="ORF">TTHERM_00430080</name>
</gene>
<dbReference type="KEGG" id="tet:TTHERM_00430080"/>
<dbReference type="SUPFAM" id="SSF50978">
    <property type="entry name" value="WD40 repeat-like"/>
    <property type="match status" value="1"/>
</dbReference>
<dbReference type="AlphaFoldDB" id="Q231F2"/>
<protein>
    <submittedName>
        <fullName evidence="1">Uncharacterized protein</fullName>
    </submittedName>
</protein>
<dbReference type="GeneID" id="7847132"/>
<dbReference type="InterPro" id="IPR015943">
    <property type="entry name" value="WD40/YVTN_repeat-like_dom_sf"/>
</dbReference>
<organism evidence="1 2">
    <name type="scientific">Tetrahymena thermophila (strain SB210)</name>
    <dbReference type="NCBI Taxonomy" id="312017"/>
    <lineage>
        <taxon>Eukaryota</taxon>
        <taxon>Sar</taxon>
        <taxon>Alveolata</taxon>
        <taxon>Ciliophora</taxon>
        <taxon>Intramacronucleata</taxon>
        <taxon>Oligohymenophorea</taxon>
        <taxon>Hymenostomatida</taxon>
        <taxon>Tetrahymenina</taxon>
        <taxon>Tetrahymenidae</taxon>
        <taxon>Tetrahymena</taxon>
    </lineage>
</organism>
<dbReference type="RefSeq" id="XP_001011332.2">
    <property type="nucleotide sequence ID" value="XM_001011332.2"/>
</dbReference>
<dbReference type="InterPro" id="IPR036322">
    <property type="entry name" value="WD40_repeat_dom_sf"/>
</dbReference>
<dbReference type="InParanoid" id="Q231F2"/>
<dbReference type="HOGENOM" id="CLU_1368668_0_0_1"/>
<name>Q231F2_TETTS</name>
<keyword evidence="2" id="KW-1185">Reference proteome</keyword>
<proteinExistence type="predicted"/>
<evidence type="ECO:0000313" key="2">
    <source>
        <dbReference type="Proteomes" id="UP000009168"/>
    </source>
</evidence>
<dbReference type="Proteomes" id="UP000009168">
    <property type="component" value="Unassembled WGS sequence"/>
</dbReference>
<evidence type="ECO:0000313" key="1">
    <source>
        <dbReference type="EMBL" id="EAR91087.2"/>
    </source>
</evidence>
<dbReference type="Gene3D" id="2.130.10.10">
    <property type="entry name" value="YVTN repeat-like/Quinoprotein amine dehydrogenase"/>
    <property type="match status" value="1"/>
</dbReference>
<accession>Q231F2</accession>
<sequence length="331" mass="38419">MLQVVNFEELKKKKQIWKAIIMEDNLLGTLEQNDDEILVYNLKKQKLIFKLKVNEKIKNIQFSSTNKILSVMTQNSFNLYKISQGKKYKQIKVALKGKNFTFSFNSWYFFLNNLLFINSFNMKSTDGIRIFNIFNSDEKAGFIEKNFQVKCYKIIDKSTVIFGILNAIIIYRLEQNLDSQASQFEKINLFFEGNQKQVSSSSSTNDLQQKNSKQINQIQIKSSTNDINGYVNLIEKIDKENILLVSVRTIYIFSLKEKVITRMVQQYQHPSEIINISFRPKNIIASCCLSGLAVLQNIDTSQIIQLEDLNVSQKDAIFLIKNTTILVIKKH</sequence>
<reference evidence="2" key="1">
    <citation type="journal article" date="2006" name="PLoS Biol.">
        <title>Macronuclear genome sequence of the ciliate Tetrahymena thermophila, a model eukaryote.</title>
        <authorList>
            <person name="Eisen J.A."/>
            <person name="Coyne R.S."/>
            <person name="Wu M."/>
            <person name="Wu D."/>
            <person name="Thiagarajan M."/>
            <person name="Wortman J.R."/>
            <person name="Badger J.H."/>
            <person name="Ren Q."/>
            <person name="Amedeo P."/>
            <person name="Jones K.M."/>
            <person name="Tallon L.J."/>
            <person name="Delcher A.L."/>
            <person name="Salzberg S.L."/>
            <person name="Silva J.C."/>
            <person name="Haas B.J."/>
            <person name="Majoros W.H."/>
            <person name="Farzad M."/>
            <person name="Carlton J.M."/>
            <person name="Smith R.K. Jr."/>
            <person name="Garg J."/>
            <person name="Pearlman R.E."/>
            <person name="Karrer K.M."/>
            <person name="Sun L."/>
            <person name="Manning G."/>
            <person name="Elde N.C."/>
            <person name="Turkewitz A.P."/>
            <person name="Asai D.J."/>
            <person name="Wilkes D.E."/>
            <person name="Wang Y."/>
            <person name="Cai H."/>
            <person name="Collins K."/>
            <person name="Stewart B.A."/>
            <person name="Lee S.R."/>
            <person name="Wilamowska K."/>
            <person name="Weinberg Z."/>
            <person name="Ruzzo W.L."/>
            <person name="Wloga D."/>
            <person name="Gaertig J."/>
            <person name="Frankel J."/>
            <person name="Tsao C.-C."/>
            <person name="Gorovsky M.A."/>
            <person name="Keeling P.J."/>
            <person name="Waller R.F."/>
            <person name="Patron N.J."/>
            <person name="Cherry J.M."/>
            <person name="Stover N.A."/>
            <person name="Krieger C.J."/>
            <person name="del Toro C."/>
            <person name="Ryder H.F."/>
            <person name="Williamson S.C."/>
            <person name="Barbeau R.A."/>
            <person name="Hamilton E.P."/>
            <person name="Orias E."/>
        </authorList>
    </citation>
    <scope>NUCLEOTIDE SEQUENCE [LARGE SCALE GENOMIC DNA]</scope>
    <source>
        <strain evidence="2">SB210</strain>
    </source>
</reference>
<dbReference type="EMBL" id="GG662532">
    <property type="protein sequence ID" value="EAR91087.2"/>
    <property type="molecule type" value="Genomic_DNA"/>
</dbReference>